<accession>A0ABS5BI92</accession>
<keyword evidence="2" id="KW-0862">Zinc</keyword>
<dbReference type="EMBL" id="VBRA02000006">
    <property type="protein sequence ID" value="MBP3059297.1"/>
    <property type="molecule type" value="Genomic_DNA"/>
</dbReference>
<dbReference type="PROSITE" id="PS00903">
    <property type="entry name" value="CYT_DCMP_DEAMINASES_1"/>
    <property type="match status" value="1"/>
</dbReference>
<organism evidence="4 5">
    <name type="scientific">Texas Phoenix palm phytoplasma</name>
    <dbReference type="NCBI Taxonomy" id="176709"/>
    <lineage>
        <taxon>Bacteria</taxon>
        <taxon>Bacillati</taxon>
        <taxon>Mycoplasmatota</taxon>
        <taxon>Mollicutes</taxon>
        <taxon>Acholeplasmatales</taxon>
        <taxon>Acholeplasmataceae</taxon>
        <taxon>Candidatus Phytoplasma</taxon>
        <taxon>16SrIV (Coconut lethal yellows group)</taxon>
    </lineage>
</organism>
<protein>
    <submittedName>
        <fullName evidence="4">Nucleoside deaminase</fullName>
    </submittedName>
</protein>
<dbReference type="PROSITE" id="PS51747">
    <property type="entry name" value="CYT_DCMP_DEAMINASES_2"/>
    <property type="match status" value="1"/>
</dbReference>
<dbReference type="InterPro" id="IPR016192">
    <property type="entry name" value="APOBEC/CMP_deaminase_Zn-bd"/>
</dbReference>
<dbReference type="Pfam" id="PF00383">
    <property type="entry name" value="dCMP_cyt_deam_1"/>
    <property type="match status" value="1"/>
</dbReference>
<evidence type="ECO:0000259" key="3">
    <source>
        <dbReference type="PROSITE" id="PS51747"/>
    </source>
</evidence>
<evidence type="ECO:0000313" key="4">
    <source>
        <dbReference type="EMBL" id="MBP3059297.1"/>
    </source>
</evidence>
<reference evidence="4" key="1">
    <citation type="submission" date="2019-10" db="EMBL/GenBank/DDBJ databases">
        <title>Whole Genome Sequencing and Characterization of Texas Phoenix Palm Decline Phytoplasma Belongs to Lethal Yellowing (16SrIV) Group.</title>
        <authorList>
            <person name="Bao M."/>
        </authorList>
    </citation>
    <scope>NUCLEOTIDE SEQUENCE [LARGE SCALE GENOMIC DNA]</scope>
    <source>
        <strain evidence="4">ACPD</strain>
    </source>
</reference>
<dbReference type="InterPro" id="IPR002125">
    <property type="entry name" value="CMP_dCMP_dom"/>
</dbReference>
<proteinExistence type="predicted"/>
<keyword evidence="1" id="KW-0479">Metal-binding</keyword>
<dbReference type="InterPro" id="IPR016193">
    <property type="entry name" value="Cytidine_deaminase-like"/>
</dbReference>
<gene>
    <name evidence="4" type="ORF">FEF22_000645</name>
</gene>
<dbReference type="Proteomes" id="UP001192346">
    <property type="component" value="Unassembled WGS sequence"/>
</dbReference>
<dbReference type="Gene3D" id="3.40.140.10">
    <property type="entry name" value="Cytidine Deaminase, domain 2"/>
    <property type="match status" value="1"/>
</dbReference>
<evidence type="ECO:0000313" key="5">
    <source>
        <dbReference type="Proteomes" id="UP001192346"/>
    </source>
</evidence>
<dbReference type="PANTHER" id="PTHR11079">
    <property type="entry name" value="CYTOSINE DEAMINASE FAMILY MEMBER"/>
    <property type="match status" value="1"/>
</dbReference>
<dbReference type="PANTHER" id="PTHR11079:SF179">
    <property type="entry name" value="TRNA(ADENINE(34)) DEAMINASE, CHLOROPLASTIC"/>
    <property type="match status" value="1"/>
</dbReference>
<evidence type="ECO:0000256" key="2">
    <source>
        <dbReference type="ARBA" id="ARBA00022833"/>
    </source>
</evidence>
<comment type="caution">
    <text evidence="4">The sequence shown here is derived from an EMBL/GenBank/DDBJ whole genome shotgun (WGS) entry which is preliminary data.</text>
</comment>
<dbReference type="CDD" id="cd01285">
    <property type="entry name" value="nucleoside_deaminase"/>
    <property type="match status" value="1"/>
</dbReference>
<dbReference type="SUPFAM" id="SSF53927">
    <property type="entry name" value="Cytidine deaminase-like"/>
    <property type="match status" value="1"/>
</dbReference>
<name>A0ABS5BI92_9MOLU</name>
<evidence type="ECO:0000256" key="1">
    <source>
        <dbReference type="ARBA" id="ARBA00022723"/>
    </source>
</evidence>
<feature type="domain" description="CMP/dCMP-type deaminase" evidence="3">
    <location>
        <begin position="6"/>
        <end position="116"/>
    </location>
</feature>
<sequence length="158" mass="18374">MYSMNKKHFFFMEEAIKEAKKAFFKGEVPVGAIAVLNDNIIARAHNNTKKSKLFFAHAEFLVLQKINQKKKNYSFENIIIYTTLEPCVMCLGALIQTRIRKLYFGTSNFKLGFLSNVYFSFSNIPYLRNISVKSGLLSDESELILKKFFSFVREKKKK</sequence>
<keyword evidence="5" id="KW-1185">Reference proteome</keyword>